<protein>
    <submittedName>
        <fullName evidence="2">Uncharacterized protein</fullName>
    </submittedName>
</protein>
<proteinExistence type="predicted"/>
<sequence>MFDRMAEAGERAAARERRRAAVERGVRYPALGLALFLTLAAWWLSGWQMWPWLFGGVGGMVVMLLLGRGVPLAWRLTVPLLVVAVWLLTYVDPWWWVVVAGVILFAAAMVAAVHLRLRTRRWQTLGTLALGLAMVTAGSVMLAVNAAEETRQTQDALNAAHAEAVARILPRTPNALVWNLVVRLSDQATGGRQAAASGTSAAADFCFHFSSQAADAFATARNAMDCPGAFLALAAEVTNPRDYVTRLSVPGSAVKFEPDHITSVVDACHLTFGSILDDTPTAAPGPQLGELTLRQQLGQGHLVIGYRPCT</sequence>
<reference evidence="2 3" key="1">
    <citation type="submission" date="2020-10" db="EMBL/GenBank/DDBJ databases">
        <title>Sequencing the genomes of 1000 actinobacteria strains.</title>
        <authorList>
            <person name="Klenk H.-P."/>
        </authorList>
    </citation>
    <scope>NUCLEOTIDE SEQUENCE [LARGE SCALE GENOMIC DNA]</scope>
    <source>
        <strain evidence="2 3">DSM 46661</strain>
    </source>
</reference>
<organism evidence="2 3">
    <name type="scientific">Amycolatopsis roodepoortensis</name>
    <dbReference type="NCBI Taxonomy" id="700274"/>
    <lineage>
        <taxon>Bacteria</taxon>
        <taxon>Bacillati</taxon>
        <taxon>Actinomycetota</taxon>
        <taxon>Actinomycetes</taxon>
        <taxon>Pseudonocardiales</taxon>
        <taxon>Pseudonocardiaceae</taxon>
        <taxon>Amycolatopsis</taxon>
    </lineage>
</organism>
<keyword evidence="1" id="KW-0472">Membrane</keyword>
<feature type="transmembrane region" description="Helical" evidence="1">
    <location>
        <begin position="125"/>
        <end position="144"/>
    </location>
</feature>
<comment type="caution">
    <text evidence="2">The sequence shown here is derived from an EMBL/GenBank/DDBJ whole genome shotgun (WGS) entry which is preliminary data.</text>
</comment>
<evidence type="ECO:0000313" key="3">
    <source>
        <dbReference type="Proteomes" id="UP000656548"/>
    </source>
</evidence>
<evidence type="ECO:0000256" key="1">
    <source>
        <dbReference type="SAM" id="Phobius"/>
    </source>
</evidence>
<keyword evidence="1" id="KW-1133">Transmembrane helix</keyword>
<gene>
    <name evidence="2" type="ORF">H4W30_003930</name>
</gene>
<evidence type="ECO:0000313" key="2">
    <source>
        <dbReference type="EMBL" id="MBE1576883.1"/>
    </source>
</evidence>
<dbReference type="EMBL" id="JADBEJ010000004">
    <property type="protein sequence ID" value="MBE1576883.1"/>
    <property type="molecule type" value="Genomic_DNA"/>
</dbReference>
<dbReference type="RefSeq" id="WP_192744045.1">
    <property type="nucleotide sequence ID" value="NZ_JADBEJ010000004.1"/>
</dbReference>
<name>A0ABR9L9Q0_9PSEU</name>
<feature type="transmembrane region" description="Helical" evidence="1">
    <location>
        <begin position="94"/>
        <end position="113"/>
    </location>
</feature>
<feature type="transmembrane region" description="Helical" evidence="1">
    <location>
        <begin position="25"/>
        <end position="44"/>
    </location>
</feature>
<feature type="transmembrane region" description="Helical" evidence="1">
    <location>
        <begin position="50"/>
        <end position="67"/>
    </location>
</feature>
<keyword evidence="1" id="KW-0812">Transmembrane</keyword>
<dbReference type="Proteomes" id="UP000656548">
    <property type="component" value="Unassembled WGS sequence"/>
</dbReference>
<feature type="transmembrane region" description="Helical" evidence="1">
    <location>
        <begin position="72"/>
        <end position="88"/>
    </location>
</feature>
<keyword evidence="3" id="KW-1185">Reference proteome</keyword>
<accession>A0ABR9L9Q0</accession>